<evidence type="ECO:0000256" key="4">
    <source>
        <dbReference type="ARBA" id="ARBA00010441"/>
    </source>
</evidence>
<name>A0A0D6B7J5_RHOSU</name>
<feature type="transmembrane region" description="Helical" evidence="18">
    <location>
        <begin position="33"/>
        <end position="53"/>
    </location>
</feature>
<dbReference type="PATRIC" id="fig|35806.4.peg.3651"/>
<dbReference type="eggNOG" id="COG0558">
    <property type="taxonomic scope" value="Bacteria"/>
</dbReference>
<comment type="subcellular location">
    <subcellularLocation>
        <location evidence="1">Membrane</location>
        <topology evidence="1">Multi-pass membrane protein</topology>
    </subcellularLocation>
</comment>
<dbReference type="NCBIfam" id="TIGR00560">
    <property type="entry name" value="pgsA"/>
    <property type="match status" value="1"/>
</dbReference>
<reference evidence="19 20" key="1">
    <citation type="submission" date="2015-02" db="EMBL/GenBank/DDBJ databases">
        <title>Genome sequene of Rhodovulum sulfidophilum DSM 2351.</title>
        <authorList>
            <person name="Nagao N."/>
        </authorList>
    </citation>
    <scope>NUCLEOTIDE SEQUENCE [LARGE SCALE GENOMIC DNA]</scope>
    <source>
        <strain evidence="19 20">DSM 2351</strain>
    </source>
</reference>
<keyword evidence="10 18" id="KW-1133">Transmembrane helix</keyword>
<keyword evidence="12 18" id="KW-0472">Membrane</keyword>
<dbReference type="Proteomes" id="UP000064912">
    <property type="component" value="Chromosome"/>
</dbReference>
<evidence type="ECO:0000256" key="12">
    <source>
        <dbReference type="ARBA" id="ARBA00023136"/>
    </source>
</evidence>
<dbReference type="Pfam" id="PF01066">
    <property type="entry name" value="CDP-OH_P_transf"/>
    <property type="match status" value="1"/>
</dbReference>
<evidence type="ECO:0000256" key="13">
    <source>
        <dbReference type="ARBA" id="ARBA00023209"/>
    </source>
</evidence>
<evidence type="ECO:0000256" key="5">
    <source>
        <dbReference type="ARBA" id="ARBA00013170"/>
    </source>
</evidence>
<dbReference type="Gene3D" id="1.20.120.1760">
    <property type="match status" value="1"/>
</dbReference>
<dbReference type="GO" id="GO:0046474">
    <property type="term" value="P:glycerophospholipid biosynthetic process"/>
    <property type="evidence" value="ECO:0007669"/>
    <property type="project" value="TreeGrafter"/>
</dbReference>
<evidence type="ECO:0000256" key="11">
    <source>
        <dbReference type="ARBA" id="ARBA00023098"/>
    </source>
</evidence>
<evidence type="ECO:0000256" key="14">
    <source>
        <dbReference type="ARBA" id="ARBA00023264"/>
    </source>
</evidence>
<gene>
    <name evidence="19" type="ORF">NHU_03557</name>
</gene>
<keyword evidence="9 18" id="KW-0812">Transmembrane</keyword>
<evidence type="ECO:0000256" key="15">
    <source>
        <dbReference type="ARBA" id="ARBA00048586"/>
    </source>
</evidence>
<evidence type="ECO:0000256" key="7">
    <source>
        <dbReference type="ARBA" id="ARBA00022516"/>
    </source>
</evidence>
<keyword evidence="13" id="KW-0594">Phospholipid biosynthesis</keyword>
<comment type="similarity">
    <text evidence="4 17">Belongs to the CDP-alcohol phosphatidyltransferase class-I family.</text>
</comment>
<comment type="pathway">
    <text evidence="3">Lipid metabolism.</text>
</comment>
<dbReference type="InterPro" id="IPR000462">
    <property type="entry name" value="CDP-OH_P_trans"/>
</dbReference>
<accession>A0A0D6B7J5</accession>
<dbReference type="GO" id="GO:0008444">
    <property type="term" value="F:CDP-diacylglycerol-glycerol-3-phosphate 3-phosphatidyltransferase activity"/>
    <property type="evidence" value="ECO:0007669"/>
    <property type="project" value="UniProtKB-UniRule"/>
</dbReference>
<evidence type="ECO:0000256" key="3">
    <source>
        <dbReference type="ARBA" id="ARBA00005189"/>
    </source>
</evidence>
<comment type="catalytic activity">
    <reaction evidence="15">
        <text>a CDP-1,2-diacyl-sn-glycerol + sn-glycerol 3-phosphate = a 1,2-diacyl-sn-glycero-3-phospho-(1'-sn-glycero-3'-phosphate) + CMP + H(+)</text>
        <dbReference type="Rhea" id="RHEA:12593"/>
        <dbReference type="ChEBI" id="CHEBI:15378"/>
        <dbReference type="ChEBI" id="CHEBI:57597"/>
        <dbReference type="ChEBI" id="CHEBI:58332"/>
        <dbReference type="ChEBI" id="CHEBI:60110"/>
        <dbReference type="ChEBI" id="CHEBI:60377"/>
        <dbReference type="EC" id="2.7.8.5"/>
    </reaction>
</comment>
<evidence type="ECO:0000313" key="20">
    <source>
        <dbReference type="Proteomes" id="UP000064912"/>
    </source>
</evidence>
<evidence type="ECO:0000256" key="1">
    <source>
        <dbReference type="ARBA" id="ARBA00004141"/>
    </source>
</evidence>
<keyword evidence="14" id="KW-1208">Phospholipid metabolism</keyword>
<dbReference type="PROSITE" id="PS00379">
    <property type="entry name" value="CDP_ALCOHOL_P_TRANSF"/>
    <property type="match status" value="1"/>
</dbReference>
<dbReference type="InterPro" id="IPR004570">
    <property type="entry name" value="Phosphatidylglycerol_P_synth"/>
</dbReference>
<keyword evidence="7" id="KW-0444">Lipid biosynthesis</keyword>
<evidence type="ECO:0000256" key="10">
    <source>
        <dbReference type="ARBA" id="ARBA00022989"/>
    </source>
</evidence>
<sequence>MRWTLPNILSVLRLAAAPLFPLVYFLWDSPVADWVALVLFIGASVTDWIDGYVARRWHLTSRFGAMIDPIADKAMVLAALLVVVAKFGMPTWLTLAATVIVFREVFVSGLREFLGAQAGRLKVTKLAKWKTTVQMVAISVLIAHGILPHAAIEWLGTALLLAAAALTLITGADYFAKSWPYLKEEKVP</sequence>
<feature type="transmembrane region" description="Helical" evidence="18">
    <location>
        <begin position="158"/>
        <end position="176"/>
    </location>
</feature>
<dbReference type="RefSeq" id="WP_042456938.1">
    <property type="nucleotide sequence ID" value="NZ_CP015421.1"/>
</dbReference>
<dbReference type="EC" id="2.7.8.5" evidence="5 16"/>
<dbReference type="KEGG" id="rsu:NHU_03557"/>
<evidence type="ECO:0000256" key="2">
    <source>
        <dbReference type="ARBA" id="ARBA00005042"/>
    </source>
</evidence>
<evidence type="ECO:0000256" key="9">
    <source>
        <dbReference type="ARBA" id="ARBA00022692"/>
    </source>
</evidence>
<evidence type="ECO:0000256" key="18">
    <source>
        <dbReference type="SAM" id="Phobius"/>
    </source>
</evidence>
<dbReference type="PIRSF" id="PIRSF000847">
    <property type="entry name" value="Phos_ph_gly_syn"/>
    <property type="match status" value="1"/>
</dbReference>
<evidence type="ECO:0000256" key="17">
    <source>
        <dbReference type="RuleBase" id="RU003750"/>
    </source>
</evidence>
<feature type="transmembrane region" description="Helical" evidence="18">
    <location>
        <begin position="65"/>
        <end position="85"/>
    </location>
</feature>
<evidence type="ECO:0000256" key="16">
    <source>
        <dbReference type="NCBIfam" id="TIGR00560"/>
    </source>
</evidence>
<dbReference type="GO" id="GO:0016020">
    <property type="term" value="C:membrane"/>
    <property type="evidence" value="ECO:0007669"/>
    <property type="project" value="UniProtKB-SubCell"/>
</dbReference>
<keyword evidence="11" id="KW-0443">Lipid metabolism</keyword>
<dbReference type="InterPro" id="IPR048254">
    <property type="entry name" value="CDP_ALCOHOL_P_TRANSF_CS"/>
</dbReference>
<organism evidence="19 20">
    <name type="scientific">Rhodovulum sulfidophilum</name>
    <name type="common">Rhodobacter sulfidophilus</name>
    <dbReference type="NCBI Taxonomy" id="35806"/>
    <lineage>
        <taxon>Bacteria</taxon>
        <taxon>Pseudomonadati</taxon>
        <taxon>Pseudomonadota</taxon>
        <taxon>Alphaproteobacteria</taxon>
        <taxon>Rhodobacterales</taxon>
        <taxon>Paracoccaceae</taxon>
        <taxon>Rhodovulum</taxon>
    </lineage>
</organism>
<keyword evidence="8 17" id="KW-0808">Transferase</keyword>
<dbReference type="InterPro" id="IPR050324">
    <property type="entry name" value="CDP-alcohol_PTase-I"/>
</dbReference>
<dbReference type="EMBL" id="AP014800">
    <property type="protein sequence ID" value="BAQ70689.1"/>
    <property type="molecule type" value="Genomic_DNA"/>
</dbReference>
<evidence type="ECO:0000256" key="6">
    <source>
        <dbReference type="ARBA" id="ARBA00014944"/>
    </source>
</evidence>
<proteinExistence type="inferred from homology"/>
<feature type="transmembrane region" description="Helical" evidence="18">
    <location>
        <begin position="7"/>
        <end position="27"/>
    </location>
</feature>
<dbReference type="GeneID" id="93537858"/>
<protein>
    <recommendedName>
        <fullName evidence="6 16">CDP-diacylglycerol--glycerol-3-phosphate 3-phosphatidyltransferase</fullName>
        <ecNumber evidence="5 16">2.7.8.5</ecNumber>
    </recommendedName>
</protein>
<dbReference type="InterPro" id="IPR043130">
    <property type="entry name" value="CDP-OH_PTrfase_TM_dom"/>
</dbReference>
<comment type="pathway">
    <text evidence="2">Phospholipid metabolism; phosphatidylglycerol biosynthesis; phosphatidylglycerol from CDP-diacylglycerol: step 1/2.</text>
</comment>
<evidence type="ECO:0000256" key="8">
    <source>
        <dbReference type="ARBA" id="ARBA00022679"/>
    </source>
</evidence>
<evidence type="ECO:0000313" key="19">
    <source>
        <dbReference type="EMBL" id="BAQ70689.1"/>
    </source>
</evidence>
<dbReference type="PANTHER" id="PTHR14269">
    <property type="entry name" value="CDP-DIACYLGLYCEROL--GLYCEROL-3-PHOSPHATE 3-PHOSPHATIDYLTRANSFERASE-RELATED"/>
    <property type="match status" value="1"/>
</dbReference>
<dbReference type="PANTHER" id="PTHR14269:SF62">
    <property type="entry name" value="CDP-DIACYLGLYCEROL--GLYCEROL-3-PHOSPHATE 3-PHOSPHATIDYLTRANSFERASE 1, CHLOROPLASTIC"/>
    <property type="match status" value="1"/>
</dbReference>
<dbReference type="AlphaFoldDB" id="A0A0D6B7J5"/>